<evidence type="ECO:0000256" key="1">
    <source>
        <dbReference type="SAM" id="MobiDB-lite"/>
    </source>
</evidence>
<dbReference type="PANTHER" id="PTHR31709">
    <property type="entry name" value="LEUCINE ZIPPER PROTEIN 4-RELATED"/>
    <property type="match status" value="1"/>
</dbReference>
<sequence>MHFATRILATAAAAMAVVSASDFFPFEYPSDCITSCSLQAGKKCWSSYTQDESDPNFIQSFSCLCDSSNPGNGNFMMDSLKCLTANKCEEKDIMASMALQGPICEWYNQHKNDPKPTTTEKPEPTTTEKPEPTTTEKPEPTTTEKPEPTTTEKPEPTTTEKPEPTTTEKPEPTTTEKPEPTTTEEPETSTTEKPEPTTTEKPESTNTDKPESTTADKPESTTTEKPEPTTTEKPEPTTTEKPVETTTSVESAETPKPTTTTLPSCEPVTVTTTVYVTDDAPKPTDTTCEHGAYQCVDSGKSGDFTVCVHGSKVANSCAPGTVCKNYAGSIVCDWA</sequence>
<feature type="signal peptide" evidence="2">
    <location>
        <begin position="1"/>
        <end position="20"/>
    </location>
</feature>
<dbReference type="PANTHER" id="PTHR31709:SF3">
    <property type="entry name" value="LEUCINE ZIPPER PROTEIN 4-RELATED"/>
    <property type="match status" value="1"/>
</dbReference>
<keyword evidence="2" id="KW-0732">Signal</keyword>
<evidence type="ECO:0000313" key="3">
    <source>
        <dbReference type="EMBL" id="ORX89095.1"/>
    </source>
</evidence>
<evidence type="ECO:0000256" key="2">
    <source>
        <dbReference type="SAM" id="SignalP"/>
    </source>
</evidence>
<accession>A0A1Y1XTU4</accession>
<evidence type="ECO:0008006" key="5">
    <source>
        <dbReference type="Google" id="ProtNLM"/>
    </source>
</evidence>
<proteinExistence type="predicted"/>
<dbReference type="AlphaFoldDB" id="A0A1Y1XTU4"/>
<name>A0A1Y1XTU4_9FUNG</name>
<dbReference type="Proteomes" id="UP000193498">
    <property type="component" value="Unassembled WGS sequence"/>
</dbReference>
<gene>
    <name evidence="3" type="ORF">K493DRAFT_318984</name>
</gene>
<protein>
    <recommendedName>
        <fullName evidence="5">Carbohydrate-binding module family 19 domain-containing protein</fullName>
    </recommendedName>
</protein>
<feature type="compositionally biased region" description="Basic and acidic residues" evidence="1">
    <location>
        <begin position="190"/>
        <end position="235"/>
    </location>
</feature>
<dbReference type="InterPro" id="IPR052690">
    <property type="entry name" value="Antho-RFamide"/>
</dbReference>
<feature type="region of interest" description="Disordered" evidence="1">
    <location>
        <begin position="108"/>
        <end position="265"/>
    </location>
</feature>
<dbReference type="OrthoDB" id="2336871at2759"/>
<reference evidence="3 4" key="1">
    <citation type="submission" date="2016-07" db="EMBL/GenBank/DDBJ databases">
        <title>Pervasive Adenine N6-methylation of Active Genes in Fungi.</title>
        <authorList>
            <consortium name="DOE Joint Genome Institute"/>
            <person name="Mondo S.J."/>
            <person name="Dannebaum R.O."/>
            <person name="Kuo R.C."/>
            <person name="Labutti K."/>
            <person name="Haridas S."/>
            <person name="Kuo A."/>
            <person name="Salamov A."/>
            <person name="Ahrendt S.R."/>
            <person name="Lipzen A."/>
            <person name="Sullivan W."/>
            <person name="Andreopoulos W.B."/>
            <person name="Clum A."/>
            <person name="Lindquist E."/>
            <person name="Daum C."/>
            <person name="Ramamoorthy G.K."/>
            <person name="Gryganskyi A."/>
            <person name="Culley D."/>
            <person name="Magnuson J.K."/>
            <person name="James T.Y."/>
            <person name="O'Malley M.A."/>
            <person name="Stajich J.E."/>
            <person name="Spatafora J.W."/>
            <person name="Visel A."/>
            <person name="Grigoriev I.V."/>
        </authorList>
    </citation>
    <scope>NUCLEOTIDE SEQUENCE [LARGE SCALE GENOMIC DNA]</scope>
    <source>
        <strain evidence="3 4">CBS 931.73</strain>
    </source>
</reference>
<dbReference type="InParanoid" id="A0A1Y1XTU4"/>
<comment type="caution">
    <text evidence="3">The sequence shown here is derived from an EMBL/GenBank/DDBJ whole genome shotgun (WGS) entry which is preliminary data.</text>
</comment>
<organism evidence="3 4">
    <name type="scientific">Basidiobolus meristosporus CBS 931.73</name>
    <dbReference type="NCBI Taxonomy" id="1314790"/>
    <lineage>
        <taxon>Eukaryota</taxon>
        <taxon>Fungi</taxon>
        <taxon>Fungi incertae sedis</taxon>
        <taxon>Zoopagomycota</taxon>
        <taxon>Entomophthoromycotina</taxon>
        <taxon>Basidiobolomycetes</taxon>
        <taxon>Basidiobolales</taxon>
        <taxon>Basidiobolaceae</taxon>
        <taxon>Basidiobolus</taxon>
    </lineage>
</organism>
<keyword evidence="4" id="KW-1185">Reference proteome</keyword>
<feature type="chain" id="PRO_5012214795" description="Carbohydrate-binding module family 19 domain-containing protein" evidence="2">
    <location>
        <begin position="21"/>
        <end position="335"/>
    </location>
</feature>
<evidence type="ECO:0000313" key="4">
    <source>
        <dbReference type="Proteomes" id="UP000193498"/>
    </source>
</evidence>
<feature type="compositionally biased region" description="Basic and acidic residues" evidence="1">
    <location>
        <begin position="108"/>
        <end position="179"/>
    </location>
</feature>
<feature type="compositionally biased region" description="Low complexity" evidence="1">
    <location>
        <begin position="236"/>
        <end position="254"/>
    </location>
</feature>
<dbReference type="EMBL" id="MCFE01000477">
    <property type="protein sequence ID" value="ORX89095.1"/>
    <property type="molecule type" value="Genomic_DNA"/>
</dbReference>